<feature type="signal peptide" evidence="1">
    <location>
        <begin position="1"/>
        <end position="29"/>
    </location>
</feature>
<dbReference type="AlphaFoldDB" id="A0A2P8GSN0"/>
<dbReference type="Proteomes" id="UP000268291">
    <property type="component" value="Unassembled WGS sequence"/>
</dbReference>
<keyword evidence="1" id="KW-0732">Signal</keyword>
<evidence type="ECO:0008006" key="6">
    <source>
        <dbReference type="Google" id="ProtNLM"/>
    </source>
</evidence>
<dbReference type="EMBL" id="RZGY01000009">
    <property type="protein sequence ID" value="RUQ81627.1"/>
    <property type="molecule type" value="Genomic_DNA"/>
</dbReference>
<gene>
    <name evidence="2" type="ORF">CLV49_0576</name>
    <name evidence="3" type="ORF">ELQ93_18110</name>
</gene>
<name>A0A2P8GSN0_9MICO</name>
<dbReference type="EMBL" id="PYAU01000001">
    <property type="protein sequence ID" value="PSL36973.1"/>
    <property type="molecule type" value="Genomic_DNA"/>
</dbReference>
<proteinExistence type="predicted"/>
<accession>A0A2P8GSN0</accession>
<evidence type="ECO:0000313" key="4">
    <source>
        <dbReference type="Proteomes" id="UP000241203"/>
    </source>
</evidence>
<organism evidence="2 4">
    <name type="scientific">Labedella gwakjiensis</name>
    <dbReference type="NCBI Taxonomy" id="390269"/>
    <lineage>
        <taxon>Bacteria</taxon>
        <taxon>Bacillati</taxon>
        <taxon>Actinomycetota</taxon>
        <taxon>Actinomycetes</taxon>
        <taxon>Micrococcales</taxon>
        <taxon>Microbacteriaceae</taxon>
        <taxon>Labedella</taxon>
    </lineage>
</organism>
<feature type="chain" id="PRO_5015202539" description="Lipoprotein" evidence="1">
    <location>
        <begin position="30"/>
        <end position="260"/>
    </location>
</feature>
<comment type="caution">
    <text evidence="2">The sequence shown here is derived from an EMBL/GenBank/DDBJ whole genome shotgun (WGS) entry which is preliminary data.</text>
</comment>
<evidence type="ECO:0000313" key="3">
    <source>
        <dbReference type="EMBL" id="RUQ81627.1"/>
    </source>
</evidence>
<evidence type="ECO:0000313" key="5">
    <source>
        <dbReference type="Proteomes" id="UP000268291"/>
    </source>
</evidence>
<reference evidence="3 5" key="2">
    <citation type="submission" date="2018-12" db="EMBL/GenBank/DDBJ databases">
        <authorList>
            <person name="hu s."/>
            <person name="Xu Y."/>
            <person name="Xu B."/>
            <person name="Li F."/>
        </authorList>
    </citation>
    <scope>NUCLEOTIDE SEQUENCE [LARGE SCALE GENOMIC DNA]</scope>
    <source>
        <strain evidence="3 5">KSW2-17</strain>
    </source>
</reference>
<protein>
    <recommendedName>
        <fullName evidence="6">Lipoprotein</fullName>
    </recommendedName>
</protein>
<dbReference type="PROSITE" id="PS51257">
    <property type="entry name" value="PROKAR_LIPOPROTEIN"/>
    <property type="match status" value="1"/>
</dbReference>
<sequence>MTTSPSRPATGLRRVLAALVCVVFVISTAACTTSSEEDARRLTTSESELLSAARFRNYDAGTRRIDVTIAGPETSTELTGYYDFLDHAGLVQVVPTDDGSTVGAEEYTNYVWWTTSVVGEAVVEGAAPDWEAGIPAVDPAWEWEFFEMDSSASTLLATLALVSATGVDRPDNPQLLAQSDALWLDSTEDGVWFQLPSSDEIAPATGQPVERATIPRFLVSDDGVIQRAEVTLADSSTATIVFGASDDGDVPLPDVATSGE</sequence>
<dbReference type="OrthoDB" id="3673753at2"/>
<evidence type="ECO:0000313" key="2">
    <source>
        <dbReference type="EMBL" id="PSL36973.1"/>
    </source>
</evidence>
<dbReference type="RefSeq" id="WP_106562181.1">
    <property type="nucleotide sequence ID" value="NZ_PYAU01000001.1"/>
</dbReference>
<evidence type="ECO:0000256" key="1">
    <source>
        <dbReference type="SAM" id="SignalP"/>
    </source>
</evidence>
<dbReference type="Proteomes" id="UP000241203">
    <property type="component" value="Unassembled WGS sequence"/>
</dbReference>
<keyword evidence="5" id="KW-1185">Reference proteome</keyword>
<reference evidence="2 4" key="1">
    <citation type="submission" date="2018-03" db="EMBL/GenBank/DDBJ databases">
        <title>Genomic Encyclopedia of Archaeal and Bacterial Type Strains, Phase II (KMG-II): from individual species to whole genera.</title>
        <authorList>
            <person name="Goeker M."/>
        </authorList>
    </citation>
    <scope>NUCLEOTIDE SEQUENCE [LARGE SCALE GENOMIC DNA]</scope>
    <source>
        <strain evidence="2 4">DSM 21548</strain>
    </source>
</reference>